<feature type="domain" description="Isochorismatase-like" evidence="2">
    <location>
        <begin position="87"/>
        <end position="243"/>
    </location>
</feature>
<proteinExistence type="inferred from homology"/>
<sequence length="282" mass="31047">MVALFDSWIDWVIWERPPTELVQPWLGRAEETLVHSTVTAPSTASVVCRRASTTMRPLFPRVTYSPHRVLHRPFSSTMAQRGIVNPALFICDVQESFRPAIYEFPKVVATAQKLLKASQILKIPVIATTQNAARLGSTVPELKLDAPDGVQTTCHVDKTLFSMITPDVRTSLAALTPGPDARLSVAIVGIESHICVTQTALDLLHDGHQVYIIADGVSSCNKEEVPIALARLRSEGAIVASSEGWLYEVVGDAKRDTFKQIVKVVKEHKDSTRESLQTLCKI</sequence>
<evidence type="ECO:0000313" key="3">
    <source>
        <dbReference type="EMBL" id="KAF2126125.1"/>
    </source>
</evidence>
<evidence type="ECO:0000256" key="1">
    <source>
        <dbReference type="ARBA" id="ARBA00006336"/>
    </source>
</evidence>
<dbReference type="OrthoDB" id="269496at2759"/>
<dbReference type="GeneID" id="54413883"/>
<evidence type="ECO:0000313" key="4">
    <source>
        <dbReference type="Proteomes" id="UP000799771"/>
    </source>
</evidence>
<dbReference type="Gene3D" id="3.40.50.850">
    <property type="entry name" value="Isochorismatase-like"/>
    <property type="match status" value="1"/>
</dbReference>
<dbReference type="EMBL" id="ML977514">
    <property type="protein sequence ID" value="KAF2126125.1"/>
    <property type="molecule type" value="Genomic_DNA"/>
</dbReference>
<dbReference type="InterPro" id="IPR036380">
    <property type="entry name" value="Isochorismatase-like_sf"/>
</dbReference>
<dbReference type="RefSeq" id="XP_033520517.1">
    <property type="nucleotide sequence ID" value="XM_033673451.1"/>
</dbReference>
<dbReference type="InterPro" id="IPR050993">
    <property type="entry name" value="Isochorismatase_domain"/>
</dbReference>
<dbReference type="GO" id="GO:0016787">
    <property type="term" value="F:hydrolase activity"/>
    <property type="evidence" value="ECO:0007669"/>
    <property type="project" value="UniProtKB-KW"/>
</dbReference>
<keyword evidence="3" id="KW-0378">Hydrolase</keyword>
<gene>
    <name evidence="3" type="ORF">P153DRAFT_85737</name>
</gene>
<dbReference type="Proteomes" id="UP000799771">
    <property type="component" value="Unassembled WGS sequence"/>
</dbReference>
<dbReference type="SUPFAM" id="SSF52499">
    <property type="entry name" value="Isochorismatase-like hydrolases"/>
    <property type="match status" value="1"/>
</dbReference>
<protein>
    <submittedName>
        <fullName evidence="3">Isochorismatase hydrolase</fullName>
    </submittedName>
</protein>
<organism evidence="3 4">
    <name type="scientific">Dothidotthia symphoricarpi CBS 119687</name>
    <dbReference type="NCBI Taxonomy" id="1392245"/>
    <lineage>
        <taxon>Eukaryota</taxon>
        <taxon>Fungi</taxon>
        <taxon>Dikarya</taxon>
        <taxon>Ascomycota</taxon>
        <taxon>Pezizomycotina</taxon>
        <taxon>Dothideomycetes</taxon>
        <taxon>Pleosporomycetidae</taxon>
        <taxon>Pleosporales</taxon>
        <taxon>Dothidotthiaceae</taxon>
        <taxon>Dothidotthia</taxon>
    </lineage>
</organism>
<dbReference type="InterPro" id="IPR000868">
    <property type="entry name" value="Isochorismatase-like_dom"/>
</dbReference>
<dbReference type="AlphaFoldDB" id="A0A6A6A4M6"/>
<accession>A0A6A6A4M6</accession>
<comment type="similarity">
    <text evidence="1">Belongs to the isochorismatase family.</text>
</comment>
<dbReference type="Pfam" id="PF00857">
    <property type="entry name" value="Isochorismatase"/>
    <property type="match status" value="1"/>
</dbReference>
<evidence type="ECO:0000259" key="2">
    <source>
        <dbReference type="Pfam" id="PF00857"/>
    </source>
</evidence>
<dbReference type="PANTHER" id="PTHR14119">
    <property type="entry name" value="HYDROLASE"/>
    <property type="match status" value="1"/>
</dbReference>
<dbReference type="PANTHER" id="PTHR14119:SF3">
    <property type="entry name" value="ISOCHORISMATASE DOMAIN-CONTAINING PROTEIN 2"/>
    <property type="match status" value="1"/>
</dbReference>
<name>A0A6A6A4M6_9PLEO</name>
<reference evidence="3" key="1">
    <citation type="journal article" date="2020" name="Stud. Mycol.">
        <title>101 Dothideomycetes genomes: a test case for predicting lifestyles and emergence of pathogens.</title>
        <authorList>
            <person name="Haridas S."/>
            <person name="Albert R."/>
            <person name="Binder M."/>
            <person name="Bloem J."/>
            <person name="Labutti K."/>
            <person name="Salamov A."/>
            <person name="Andreopoulos B."/>
            <person name="Baker S."/>
            <person name="Barry K."/>
            <person name="Bills G."/>
            <person name="Bluhm B."/>
            <person name="Cannon C."/>
            <person name="Castanera R."/>
            <person name="Culley D."/>
            <person name="Daum C."/>
            <person name="Ezra D."/>
            <person name="Gonzalez J."/>
            <person name="Henrissat B."/>
            <person name="Kuo A."/>
            <person name="Liang C."/>
            <person name="Lipzen A."/>
            <person name="Lutzoni F."/>
            <person name="Magnuson J."/>
            <person name="Mondo S."/>
            <person name="Nolan M."/>
            <person name="Ohm R."/>
            <person name="Pangilinan J."/>
            <person name="Park H.-J."/>
            <person name="Ramirez L."/>
            <person name="Alfaro M."/>
            <person name="Sun H."/>
            <person name="Tritt A."/>
            <person name="Yoshinaga Y."/>
            <person name="Zwiers L.-H."/>
            <person name="Turgeon B."/>
            <person name="Goodwin S."/>
            <person name="Spatafora J."/>
            <person name="Crous P."/>
            <person name="Grigoriev I."/>
        </authorList>
    </citation>
    <scope>NUCLEOTIDE SEQUENCE</scope>
    <source>
        <strain evidence="3">CBS 119687</strain>
    </source>
</reference>
<keyword evidence="4" id="KW-1185">Reference proteome</keyword>